<reference evidence="1 2" key="1">
    <citation type="journal article" date="2010" name="Plant Cell">
        <title>The Chlorella variabilis NC64A genome reveals adaptation to photosymbiosis, coevolution with viruses, and cryptic sex.</title>
        <authorList>
            <person name="Blanc G."/>
            <person name="Duncan G."/>
            <person name="Agarkova I."/>
            <person name="Borodovsky M."/>
            <person name="Gurnon J."/>
            <person name="Kuo A."/>
            <person name="Lindquist E."/>
            <person name="Lucas S."/>
            <person name="Pangilinan J."/>
            <person name="Polle J."/>
            <person name="Salamov A."/>
            <person name="Terry A."/>
            <person name="Yamada T."/>
            <person name="Dunigan D.D."/>
            <person name="Grigoriev I.V."/>
            <person name="Claverie J.M."/>
            <person name="Van Etten J.L."/>
        </authorList>
    </citation>
    <scope>NUCLEOTIDE SEQUENCE [LARGE SCALE GENOMIC DNA]</scope>
    <source>
        <strain evidence="1 2">NC64A</strain>
    </source>
</reference>
<gene>
    <name evidence="1" type="ORF">CHLNCDRAFT_137439</name>
</gene>
<evidence type="ECO:0000313" key="2">
    <source>
        <dbReference type="Proteomes" id="UP000008141"/>
    </source>
</evidence>
<dbReference type="OrthoDB" id="10358722at2759"/>
<evidence type="ECO:0000313" key="1">
    <source>
        <dbReference type="EMBL" id="EFN53104.1"/>
    </source>
</evidence>
<keyword evidence="2" id="KW-1185">Reference proteome</keyword>
<organism evidence="2">
    <name type="scientific">Chlorella variabilis</name>
    <name type="common">Green alga</name>
    <dbReference type="NCBI Taxonomy" id="554065"/>
    <lineage>
        <taxon>Eukaryota</taxon>
        <taxon>Viridiplantae</taxon>
        <taxon>Chlorophyta</taxon>
        <taxon>core chlorophytes</taxon>
        <taxon>Trebouxiophyceae</taxon>
        <taxon>Chlorellales</taxon>
        <taxon>Chlorellaceae</taxon>
        <taxon>Chlorella clade</taxon>
        <taxon>Chlorella</taxon>
    </lineage>
</organism>
<dbReference type="RefSeq" id="XP_005845206.1">
    <property type="nucleotide sequence ID" value="XM_005845144.1"/>
</dbReference>
<dbReference type="EMBL" id="GL433853">
    <property type="protein sequence ID" value="EFN53104.1"/>
    <property type="molecule type" value="Genomic_DNA"/>
</dbReference>
<name>E1ZMF9_CHLVA</name>
<proteinExistence type="predicted"/>
<protein>
    <submittedName>
        <fullName evidence="1">Uncharacterized protein</fullName>
    </submittedName>
</protein>
<dbReference type="AlphaFoldDB" id="E1ZMF9"/>
<accession>E1ZMF9</accession>
<sequence length="144" mass="16093">MPLLDKSGNKLVQHVTGYQHYTAPPLFGFSLPMSVLMYLRDGPGGTKLIGKQADYHSFEGILYCTPAIGWALQHLLRRSISAALIGSARLGARVWPPLEGWLCRTLPGGEAQVYGLKAWAARLWWRQEPPVAWRKVPAPYDPRL</sequence>
<dbReference type="Proteomes" id="UP000008141">
    <property type="component" value="Unassembled WGS sequence"/>
</dbReference>
<dbReference type="KEGG" id="cvr:CHLNCDRAFT_137439"/>
<dbReference type="GeneID" id="17352555"/>
<dbReference type="InParanoid" id="E1ZMF9"/>